<dbReference type="InterPro" id="IPR025751">
    <property type="entry name" value="RsbRD_N_dom"/>
</dbReference>
<evidence type="ECO:0000259" key="3">
    <source>
        <dbReference type="Pfam" id="PF14361"/>
    </source>
</evidence>
<dbReference type="Gene3D" id="1.10.10.2840">
    <property type="entry name" value="PucR C-terminal helix-turn-helix domain"/>
    <property type="match status" value="1"/>
</dbReference>
<evidence type="ECO:0000313" key="6">
    <source>
        <dbReference type="Proteomes" id="UP000800981"/>
    </source>
</evidence>
<dbReference type="Pfam" id="PF14361">
    <property type="entry name" value="RsbRD_N"/>
    <property type="match status" value="1"/>
</dbReference>
<dbReference type="Proteomes" id="UP000800981">
    <property type="component" value="Unassembled WGS sequence"/>
</dbReference>
<sequence length="390" mass="41022">MTDSSSSTDGAGATELAAALAAAGDDASLRVGLLGDFLPLLVTAAREARRPTPAEIEPFRGLGARAAEEGAPLRDLVDLYLSAAWRVWPLLPPLRSAVEAGNAGAVQGVALGVLRASDDVVQAVALGYDEARRQAARREEALRRELVDDLLGGSGDPTALSERIEVLGLRLVAPHRVLVVRGEGPLVDGGRVARLAETALRLRLGTTDLLVTSKDGLLACVVPGVDAASPADVLLERLRTAEPTTPWRVVATRPRAGVAGVRDGWQEALETLDVADRLQLPPGLVQTDDLLAHRALLRDREALADLVEHVLSPLRAARGGAAPLVATLLALSDAGGNQAEAARLLHLSTRALLYRLERIEALTAYSLDDPVQRYALQTAAVGARLLGWAG</sequence>
<feature type="domain" description="PucR C-terminal helix-turn-helix" evidence="2">
    <location>
        <begin position="324"/>
        <end position="379"/>
    </location>
</feature>
<dbReference type="InterPro" id="IPR042070">
    <property type="entry name" value="PucR_C-HTH_sf"/>
</dbReference>
<dbReference type="InterPro" id="IPR051448">
    <property type="entry name" value="CdaR-like_regulators"/>
</dbReference>
<dbReference type="PANTHER" id="PTHR33744">
    <property type="entry name" value="CARBOHYDRATE DIACID REGULATOR"/>
    <property type="match status" value="1"/>
</dbReference>
<dbReference type="InterPro" id="IPR025736">
    <property type="entry name" value="PucR_C-HTH_dom"/>
</dbReference>
<dbReference type="RefSeq" id="WP_196791976.1">
    <property type="nucleotide sequence ID" value="NZ_JAANNP010000005.1"/>
</dbReference>
<feature type="domain" description="RsbT co-antagonist protein RsbRD N-terminal" evidence="3">
    <location>
        <begin position="38"/>
        <end position="143"/>
    </location>
</feature>
<dbReference type="PANTHER" id="PTHR33744:SF1">
    <property type="entry name" value="DNA-BINDING TRANSCRIPTIONAL ACTIVATOR ADER"/>
    <property type="match status" value="1"/>
</dbReference>
<protein>
    <submittedName>
        <fullName evidence="5">PucR family transcriptional regulator</fullName>
    </submittedName>
</protein>
<organism evidence="5 6">
    <name type="scientific">Motilibacter deserti</name>
    <dbReference type="NCBI Taxonomy" id="2714956"/>
    <lineage>
        <taxon>Bacteria</taxon>
        <taxon>Bacillati</taxon>
        <taxon>Actinomycetota</taxon>
        <taxon>Actinomycetes</taxon>
        <taxon>Motilibacterales</taxon>
        <taxon>Motilibacteraceae</taxon>
        <taxon>Motilibacter</taxon>
    </lineage>
</organism>
<evidence type="ECO:0000259" key="2">
    <source>
        <dbReference type="Pfam" id="PF13556"/>
    </source>
</evidence>
<evidence type="ECO:0000313" key="5">
    <source>
        <dbReference type="EMBL" id="NHC14364.1"/>
    </source>
</evidence>
<comment type="similarity">
    <text evidence="1">Belongs to the CdaR family.</text>
</comment>
<reference evidence="5 6" key="1">
    <citation type="submission" date="2020-03" db="EMBL/GenBank/DDBJ databases">
        <title>Two novel Motilibacter sp.</title>
        <authorList>
            <person name="Liu S."/>
        </authorList>
    </citation>
    <scope>NUCLEOTIDE SEQUENCE [LARGE SCALE GENOMIC DNA]</scope>
    <source>
        <strain evidence="5 6">E257</strain>
    </source>
</reference>
<name>A0ABX0GX48_9ACTN</name>
<accession>A0ABX0GX48</accession>
<dbReference type="EMBL" id="JAANNP010000005">
    <property type="protein sequence ID" value="NHC14364.1"/>
    <property type="molecule type" value="Genomic_DNA"/>
</dbReference>
<comment type="caution">
    <text evidence="5">The sequence shown here is derived from an EMBL/GenBank/DDBJ whole genome shotgun (WGS) entry which is preliminary data.</text>
</comment>
<keyword evidence="6" id="KW-1185">Reference proteome</keyword>
<evidence type="ECO:0000256" key="1">
    <source>
        <dbReference type="ARBA" id="ARBA00006754"/>
    </source>
</evidence>
<proteinExistence type="inferred from homology"/>
<dbReference type="Pfam" id="PF13556">
    <property type="entry name" value="HTH_30"/>
    <property type="match status" value="1"/>
</dbReference>
<evidence type="ECO:0000259" key="4">
    <source>
        <dbReference type="Pfam" id="PF17853"/>
    </source>
</evidence>
<dbReference type="Pfam" id="PF17853">
    <property type="entry name" value="GGDEF_2"/>
    <property type="match status" value="1"/>
</dbReference>
<feature type="domain" description="CdaR GGDEF-like" evidence="4">
    <location>
        <begin position="155"/>
        <end position="274"/>
    </location>
</feature>
<dbReference type="InterPro" id="IPR041522">
    <property type="entry name" value="CdaR_GGDEF"/>
</dbReference>
<gene>
    <name evidence="5" type="ORF">G9H71_11300</name>
</gene>